<dbReference type="GO" id="GO:0000428">
    <property type="term" value="C:DNA-directed RNA polymerase complex"/>
    <property type="evidence" value="ECO:0007669"/>
    <property type="project" value="UniProtKB-KW"/>
</dbReference>
<evidence type="ECO:0000313" key="3">
    <source>
        <dbReference type="Proteomes" id="UP000195602"/>
    </source>
</evidence>
<protein>
    <submittedName>
        <fullName evidence="2">DNA-directed RNA polymerase subunit</fullName>
    </submittedName>
</protein>
<feature type="compositionally biased region" description="Low complexity" evidence="1">
    <location>
        <begin position="209"/>
        <end position="230"/>
    </location>
</feature>
<gene>
    <name evidence="2" type="ORF">A9F13_06g02893</name>
</gene>
<accession>A0AA91T2I4</accession>
<comment type="caution">
    <text evidence="2">The sequence shown here is derived from an EMBL/GenBank/DDBJ whole genome shotgun (WGS) entry which is preliminary data.</text>
</comment>
<name>A0AA91T2I4_CLALS</name>
<dbReference type="Pfam" id="PF17119">
    <property type="entry name" value="MMU163"/>
    <property type="match status" value="1"/>
</dbReference>
<keyword evidence="2" id="KW-0240">DNA-directed RNA polymerase</keyword>
<feature type="region of interest" description="Disordered" evidence="1">
    <location>
        <begin position="48"/>
        <end position="84"/>
    </location>
</feature>
<organism evidence="2 3">
    <name type="scientific">Clavispora lusitaniae</name>
    <name type="common">Candida lusitaniae</name>
    <dbReference type="NCBI Taxonomy" id="36911"/>
    <lineage>
        <taxon>Eukaryota</taxon>
        <taxon>Fungi</taxon>
        <taxon>Dikarya</taxon>
        <taxon>Ascomycota</taxon>
        <taxon>Saccharomycotina</taxon>
        <taxon>Pichiomycetes</taxon>
        <taxon>Metschnikowiaceae</taxon>
        <taxon>Clavispora</taxon>
    </lineage>
</organism>
<evidence type="ECO:0000313" key="2">
    <source>
        <dbReference type="EMBL" id="OVF09136.1"/>
    </source>
</evidence>
<dbReference type="Proteomes" id="UP000195602">
    <property type="component" value="Unassembled WGS sequence"/>
</dbReference>
<feature type="region of interest" description="Disordered" evidence="1">
    <location>
        <begin position="205"/>
        <end position="232"/>
    </location>
</feature>
<dbReference type="KEGG" id="clus:A9F13_06g02893"/>
<keyword evidence="2" id="KW-0804">Transcription</keyword>
<dbReference type="OMA" id="FIFELNE"/>
<reference evidence="2 3" key="1">
    <citation type="submission" date="2017-04" db="EMBL/GenBank/DDBJ databases">
        <title>Draft genome of the yeast Clavispora lusitaniae type strain CBS 6936.</title>
        <authorList>
            <person name="Durrens P."/>
            <person name="Klopp C."/>
            <person name="Biteau N."/>
            <person name="Fitton-Ouhabi V."/>
            <person name="Dementhon K."/>
            <person name="Accoceberry I."/>
            <person name="Sherman D.J."/>
            <person name="Noel T."/>
        </authorList>
    </citation>
    <scope>NUCLEOTIDE SEQUENCE [LARGE SCALE GENOMIC DNA]</scope>
    <source>
        <strain evidence="2 3">CBS 6936</strain>
    </source>
</reference>
<evidence type="ECO:0000256" key="1">
    <source>
        <dbReference type="SAM" id="MobiDB-lite"/>
    </source>
</evidence>
<dbReference type="EMBL" id="LYUB02000006">
    <property type="protein sequence ID" value="OVF09136.1"/>
    <property type="molecule type" value="Genomic_DNA"/>
</dbReference>
<proteinExistence type="predicted"/>
<dbReference type="InterPro" id="IPR031342">
    <property type="entry name" value="Mug163-like"/>
</dbReference>
<dbReference type="AlphaFoldDB" id="A0AA91T2I4"/>
<feature type="compositionally biased region" description="Basic and acidic residues" evidence="1">
    <location>
        <begin position="70"/>
        <end position="84"/>
    </location>
</feature>
<sequence length="321" mass="35853">MLSCVRRPRWLSKVSLGSPTALASSPVFSPFLKRYSDSFSFSFRRSYSEGGNEPVSTVLPKPPSLLQYSESEKDPSPPDKKEQEKLSNLGAMIDDLRELVPQLLTESFPKEMVSSEVLLRICPSHRDILNSYLPTIKGRVSYYATCKALQLFFTSLVLNPRVKLHIQSVRTSHFPEPNCVFAHSTKVYMRWNTCSEGCIHLLEPNEPDSVPSDTSNEDSSSSDSMPGSTSKATLGAHSWARIDPEKFSVSHVQAKSLSASLSDLTKGIIGLKKEDIRLERIISGVFVFELNEDNTEIVVHTVEDVNIVEREQEAQGKLRVC</sequence>